<evidence type="ECO:0000259" key="3">
    <source>
        <dbReference type="PROSITE" id="PS50883"/>
    </source>
</evidence>
<dbReference type="SMART" id="SM00052">
    <property type="entry name" value="EAL"/>
    <property type="match status" value="1"/>
</dbReference>
<evidence type="ECO:0000313" key="6">
    <source>
        <dbReference type="Proteomes" id="UP000639973"/>
    </source>
</evidence>
<comment type="caution">
    <text evidence="5">The sequence shown here is derived from an EMBL/GenBank/DDBJ whole genome shotgun (WGS) entry which is preliminary data.</text>
</comment>
<dbReference type="SUPFAM" id="SSF55781">
    <property type="entry name" value="GAF domain-like"/>
    <property type="match status" value="2"/>
</dbReference>
<dbReference type="InterPro" id="IPR003018">
    <property type="entry name" value="GAF"/>
</dbReference>
<dbReference type="PANTHER" id="PTHR44757:SF2">
    <property type="entry name" value="BIOFILM ARCHITECTURE MAINTENANCE PROTEIN MBAA"/>
    <property type="match status" value="1"/>
</dbReference>
<reference evidence="6" key="1">
    <citation type="journal article" date="2019" name="Int. J. Syst. Evol. Microbiol.">
        <title>The Global Catalogue of Microorganisms (GCM) 10K type strain sequencing project: providing services to taxonomists for standard genome sequencing and annotation.</title>
        <authorList>
            <consortium name="The Broad Institute Genomics Platform"/>
            <consortium name="The Broad Institute Genome Sequencing Center for Infectious Disease"/>
            <person name="Wu L."/>
            <person name="Ma J."/>
        </authorList>
    </citation>
    <scope>NUCLEOTIDE SEQUENCE [LARGE SCALE GENOMIC DNA]</scope>
    <source>
        <strain evidence="6">JCM 15442</strain>
    </source>
</reference>
<dbReference type="CDD" id="cd01949">
    <property type="entry name" value="GGDEF"/>
    <property type="match status" value="1"/>
</dbReference>
<evidence type="ECO:0000259" key="2">
    <source>
        <dbReference type="PROSITE" id="PS50112"/>
    </source>
</evidence>
<dbReference type="InterPro" id="IPR000014">
    <property type="entry name" value="PAS"/>
</dbReference>
<dbReference type="InterPro" id="IPR052155">
    <property type="entry name" value="Biofilm_reg_signaling"/>
</dbReference>
<dbReference type="Gene3D" id="3.30.70.270">
    <property type="match status" value="1"/>
</dbReference>
<feature type="compositionally biased region" description="Pro residues" evidence="1">
    <location>
        <begin position="1"/>
        <end position="10"/>
    </location>
</feature>
<organism evidence="5 6">
    <name type="scientific">Deinococcus aerolatus</name>
    <dbReference type="NCBI Taxonomy" id="522487"/>
    <lineage>
        <taxon>Bacteria</taxon>
        <taxon>Thermotogati</taxon>
        <taxon>Deinococcota</taxon>
        <taxon>Deinococci</taxon>
        <taxon>Deinococcales</taxon>
        <taxon>Deinococcaceae</taxon>
        <taxon>Deinococcus</taxon>
    </lineage>
</organism>
<dbReference type="InterPro" id="IPR029787">
    <property type="entry name" value="Nucleotide_cyclase"/>
</dbReference>
<dbReference type="InterPro" id="IPR043128">
    <property type="entry name" value="Rev_trsase/Diguanyl_cyclase"/>
</dbReference>
<dbReference type="Pfam" id="PF00990">
    <property type="entry name" value="GGDEF"/>
    <property type="match status" value="1"/>
</dbReference>
<name>A0ABQ2GBK5_9DEIO</name>
<feature type="domain" description="GGDEF" evidence="4">
    <location>
        <begin position="663"/>
        <end position="797"/>
    </location>
</feature>
<dbReference type="InterPro" id="IPR035965">
    <property type="entry name" value="PAS-like_dom_sf"/>
</dbReference>
<evidence type="ECO:0000256" key="1">
    <source>
        <dbReference type="SAM" id="MobiDB-lite"/>
    </source>
</evidence>
<dbReference type="Pfam" id="PF00563">
    <property type="entry name" value="EAL"/>
    <property type="match status" value="1"/>
</dbReference>
<gene>
    <name evidence="5" type="ORF">GCM10010840_22400</name>
</gene>
<feature type="region of interest" description="Disordered" evidence="1">
    <location>
        <begin position="1"/>
        <end position="22"/>
    </location>
</feature>
<dbReference type="PROSITE" id="PS50883">
    <property type="entry name" value="EAL"/>
    <property type="match status" value="1"/>
</dbReference>
<dbReference type="PROSITE" id="PS50112">
    <property type="entry name" value="PAS"/>
    <property type="match status" value="1"/>
</dbReference>
<evidence type="ECO:0000313" key="5">
    <source>
        <dbReference type="EMBL" id="GGL84184.1"/>
    </source>
</evidence>
<feature type="domain" description="PAS" evidence="2">
    <location>
        <begin position="502"/>
        <end position="562"/>
    </location>
</feature>
<dbReference type="CDD" id="cd00130">
    <property type="entry name" value="PAS"/>
    <property type="match status" value="1"/>
</dbReference>
<proteinExistence type="predicted"/>
<dbReference type="NCBIfam" id="TIGR00229">
    <property type="entry name" value="sensory_box"/>
    <property type="match status" value="1"/>
</dbReference>
<dbReference type="Pfam" id="PF13185">
    <property type="entry name" value="GAF_2"/>
    <property type="match status" value="1"/>
</dbReference>
<dbReference type="SUPFAM" id="SSF141868">
    <property type="entry name" value="EAL domain-like"/>
    <property type="match status" value="1"/>
</dbReference>
<accession>A0ABQ2GBK5</accession>
<sequence length="1074" mass="115821">MTSHIPPSPQCPQASPGVVTAGSEAGAPPSLLAALAGMVLGPVASARLFLTGQKGAFALSGAGSGLAVPLDLCRRAADLLAQRPAPADAPFDARNWYAQEPEPGAAQALIQAVHPQASACLAVAVAAQGVTYGTLHLDVLPQHLPAAPAGSPVPAPLLALAHAQAALLAAAVQRLDLQSDLNAAQREVNLLERAWQAMAHSGTQSELFERITRVVQEMMGVEHVAIGVLEGDVLVLREGAGHGHRNTRHPINMGVAGRVARSGQAALVPDVTQDPDYVTVVCGAVSEICVPLLDGTRVVGVLDVECESRVLGAQDLRPLQTLGNWLGQAMERERLHADTERQRRALDLLHRLRSSLGGGLDTAQGIQAVTRGLRETFGYSHVSVYLLDGNTLTLQGQVGYEAVIEQLPVDRGVMGRACRTAQVQWSPDLRQDPDAVLALHGITSEVCVPLLRDQQVVGVLNVETFGDSPVLGHWDTHLISSVGGYLQQLLERAWLHAQVKEREARYRMLAEYTNDLVCLHRPGGNFSYVSPSVHALLGYTAAQLIGTSPDDLLHPDDRGNLQLLGQNPGPPTLLRLRHQAGHYLHMEVSVSRIEGTGLTREAADGPGRYQYLSSSRDVTARQQAEARLQWAATHDSLTRLSNRDRLYSALEEQMALARRSGQPDYAVLYLDMDRFKVINDSLGHTAGDELLQAFARRLKACMDGALVARLGGDEFAVLMCGLPPGDLSRVEAAAARLQARLIAPFTVQGRSVQVSVSIGVAPGELHHRAPADILRDADLSMYRAKRDPSRPVMVFRPEMHVAALRQLQIEADLPQAARRGQMRLVYQPIVDLQSGVVGGYEALLRWQHPQLGTVSPGEFVPLAEELEMISDLGSFVLEEACRTFQSVSGGVTAGPDAPAAPALQVNVSTRQFLRPGFAQVVCRILDATGFPASRLHLEITESALILDLDEAARTLTELRALGVRIHIDDFGTGHSSLAFLHRFPVDGLKIDRAFIARLGEDQVSVKLVETVLLLARTLEVEVIAEGIETRMQRDHLTRMGCRWGQGYLFSRPLERADTLALLQADCGALAGPYG</sequence>
<dbReference type="SUPFAM" id="SSF55785">
    <property type="entry name" value="PYP-like sensor domain (PAS domain)"/>
    <property type="match status" value="1"/>
</dbReference>
<dbReference type="InterPro" id="IPR029016">
    <property type="entry name" value="GAF-like_dom_sf"/>
</dbReference>
<dbReference type="SMART" id="SM00065">
    <property type="entry name" value="GAF"/>
    <property type="match status" value="2"/>
</dbReference>
<keyword evidence="6" id="KW-1185">Reference proteome</keyword>
<dbReference type="NCBIfam" id="TIGR00254">
    <property type="entry name" value="GGDEF"/>
    <property type="match status" value="1"/>
</dbReference>
<dbReference type="Pfam" id="PF01590">
    <property type="entry name" value="GAF"/>
    <property type="match status" value="1"/>
</dbReference>
<dbReference type="Gene3D" id="3.20.20.450">
    <property type="entry name" value="EAL domain"/>
    <property type="match status" value="1"/>
</dbReference>
<dbReference type="InterPro" id="IPR035919">
    <property type="entry name" value="EAL_sf"/>
</dbReference>
<feature type="domain" description="EAL" evidence="3">
    <location>
        <begin position="806"/>
        <end position="1066"/>
    </location>
</feature>
<dbReference type="InterPro" id="IPR000160">
    <property type="entry name" value="GGDEF_dom"/>
</dbReference>
<dbReference type="RefSeq" id="WP_188971960.1">
    <property type="nucleotide sequence ID" value="NZ_BMOL01000010.1"/>
</dbReference>
<protein>
    <recommendedName>
        <fullName evidence="7">Diguanylate cyclase/phosphodiesterase with PAS/PAC and GAF sensor(S)</fullName>
    </recommendedName>
</protein>
<dbReference type="Proteomes" id="UP000639973">
    <property type="component" value="Unassembled WGS sequence"/>
</dbReference>
<dbReference type="InterPro" id="IPR001633">
    <property type="entry name" value="EAL_dom"/>
</dbReference>
<dbReference type="PANTHER" id="PTHR44757">
    <property type="entry name" value="DIGUANYLATE CYCLASE DGCP"/>
    <property type="match status" value="1"/>
</dbReference>
<dbReference type="SMART" id="SM00091">
    <property type="entry name" value="PAS"/>
    <property type="match status" value="1"/>
</dbReference>
<dbReference type="CDD" id="cd01948">
    <property type="entry name" value="EAL"/>
    <property type="match status" value="1"/>
</dbReference>
<dbReference type="PROSITE" id="PS50887">
    <property type="entry name" value="GGDEF"/>
    <property type="match status" value="1"/>
</dbReference>
<dbReference type="EMBL" id="BMOL01000010">
    <property type="protein sequence ID" value="GGL84184.1"/>
    <property type="molecule type" value="Genomic_DNA"/>
</dbReference>
<evidence type="ECO:0000259" key="4">
    <source>
        <dbReference type="PROSITE" id="PS50887"/>
    </source>
</evidence>
<dbReference type="SUPFAM" id="SSF55073">
    <property type="entry name" value="Nucleotide cyclase"/>
    <property type="match status" value="1"/>
</dbReference>
<dbReference type="Gene3D" id="3.30.450.40">
    <property type="match status" value="2"/>
</dbReference>
<dbReference type="Gene3D" id="3.30.450.20">
    <property type="entry name" value="PAS domain"/>
    <property type="match status" value="1"/>
</dbReference>
<evidence type="ECO:0008006" key="7">
    <source>
        <dbReference type="Google" id="ProtNLM"/>
    </source>
</evidence>
<dbReference type="SMART" id="SM00267">
    <property type="entry name" value="GGDEF"/>
    <property type="match status" value="1"/>
</dbReference>